<reference evidence="1 2" key="1">
    <citation type="journal article" date="2017" name="ISME J.">
        <title>Energy and carbon metabolisms in a deep terrestrial subsurface fluid microbial community.</title>
        <authorList>
            <person name="Momper L."/>
            <person name="Jungbluth S.P."/>
            <person name="Lee M.D."/>
            <person name="Amend J.P."/>
        </authorList>
    </citation>
    <scope>NUCLEOTIDE SEQUENCE [LARGE SCALE GENOMIC DNA]</scope>
    <source>
        <strain evidence="1">SURF_26</strain>
    </source>
</reference>
<dbReference type="AlphaFoldDB" id="A0A3A4QUX9"/>
<comment type="caution">
    <text evidence="1">The sequence shown here is derived from an EMBL/GenBank/DDBJ whole genome shotgun (WGS) entry which is preliminary data.</text>
</comment>
<dbReference type="EMBL" id="QZJZ01000094">
    <property type="protein sequence ID" value="RJP56489.1"/>
    <property type="molecule type" value="Genomic_DNA"/>
</dbReference>
<protein>
    <submittedName>
        <fullName evidence="1">Uncharacterized protein</fullName>
    </submittedName>
</protein>
<proteinExistence type="predicted"/>
<sequence length="92" mass="10673">MHEKQLSKNVELLRATLRRGQVVPGEVYLRLTEREVLIKVKGKIIKAYTNLAFSQGDSVYLLIEQVHPQLRFKLLSKDDYNRILTSGIDYTI</sequence>
<name>A0A3A4QUX9_9BACT</name>
<organism evidence="1 2">
    <name type="scientific">Candidatus Auribacter fodinae</name>
    <dbReference type="NCBI Taxonomy" id="2093366"/>
    <lineage>
        <taxon>Bacteria</taxon>
        <taxon>Pseudomonadati</taxon>
        <taxon>Candidatus Auribacterota</taxon>
        <taxon>Candidatus Auribacteria</taxon>
        <taxon>Candidatus Auribacterales</taxon>
        <taxon>Candidatus Auribacteraceae</taxon>
        <taxon>Candidatus Auribacter</taxon>
    </lineage>
</organism>
<gene>
    <name evidence="1" type="ORF">C4541_12215</name>
</gene>
<evidence type="ECO:0000313" key="2">
    <source>
        <dbReference type="Proteomes" id="UP000266426"/>
    </source>
</evidence>
<dbReference type="Proteomes" id="UP000266426">
    <property type="component" value="Unassembled WGS sequence"/>
</dbReference>
<accession>A0A3A4QUX9</accession>
<evidence type="ECO:0000313" key="1">
    <source>
        <dbReference type="EMBL" id="RJP56489.1"/>
    </source>
</evidence>